<protein>
    <submittedName>
        <fullName evidence="1">Uncharacterized protein</fullName>
    </submittedName>
</protein>
<accession>A0A975TD29</accession>
<evidence type="ECO:0000313" key="2">
    <source>
        <dbReference type="Proteomes" id="UP000683511"/>
    </source>
</evidence>
<gene>
    <name evidence="1" type="ORF">B6N60_05184</name>
</gene>
<evidence type="ECO:0000313" key="1">
    <source>
        <dbReference type="EMBL" id="QXE26452.1"/>
    </source>
</evidence>
<dbReference type="Proteomes" id="UP000683511">
    <property type="component" value="Chromosome"/>
</dbReference>
<name>A0A975TD29_9NOST</name>
<organism evidence="1 2">
    <name type="scientific">Richelia sinica FACHB-800</name>
    <dbReference type="NCBI Taxonomy" id="1357546"/>
    <lineage>
        <taxon>Bacteria</taxon>
        <taxon>Bacillati</taxon>
        <taxon>Cyanobacteriota</taxon>
        <taxon>Cyanophyceae</taxon>
        <taxon>Nostocales</taxon>
        <taxon>Nostocaceae</taxon>
        <taxon>Richelia</taxon>
    </lineage>
</organism>
<sequence>MVDFWVELKSTSSHLVELINLGKLIKLRVGRVILME</sequence>
<dbReference type="EMBL" id="CP021056">
    <property type="protein sequence ID" value="QXE26452.1"/>
    <property type="molecule type" value="Genomic_DNA"/>
</dbReference>
<dbReference type="AlphaFoldDB" id="A0A975TD29"/>
<reference evidence="1" key="1">
    <citation type="submission" date="2017-04" db="EMBL/GenBank/DDBJ databases">
        <title>Genome deletions in a multicellular cyanobacterial endosymbiont for morphological adaptation in marine diatoms.</title>
        <authorList>
            <person name="Wang Y."/>
            <person name="Gao H."/>
            <person name="Li R."/>
            <person name="Xu X."/>
        </authorList>
    </citation>
    <scope>NUCLEOTIDE SEQUENCE</scope>
    <source>
        <strain evidence="1">FACHB 800</strain>
    </source>
</reference>
<dbReference type="KEGG" id="rsin:B6N60_05184"/>
<keyword evidence="2" id="KW-1185">Reference proteome</keyword>
<proteinExistence type="predicted"/>